<dbReference type="CDD" id="cd00054">
    <property type="entry name" value="EGF_CA"/>
    <property type="match status" value="4"/>
</dbReference>
<feature type="domain" description="EGF-like" evidence="6">
    <location>
        <begin position="108"/>
        <end position="148"/>
    </location>
</feature>
<dbReference type="PANTHER" id="PTHR24050:SF28">
    <property type="entry name" value="UROMODULIN-LIKE"/>
    <property type="match status" value="1"/>
</dbReference>
<dbReference type="GO" id="GO:0005509">
    <property type="term" value="F:calcium ion binding"/>
    <property type="evidence" value="ECO:0007669"/>
    <property type="project" value="InterPro"/>
</dbReference>
<keyword evidence="1 5" id="KW-0245">EGF-like domain</keyword>
<keyword evidence="3" id="KW-0677">Repeat</keyword>
<gene>
    <name evidence="7" type="ORF">PMEA_00019315</name>
</gene>
<dbReference type="SMART" id="SM00181">
    <property type="entry name" value="EGF"/>
    <property type="match status" value="4"/>
</dbReference>
<dbReference type="EMBL" id="CALNXJ010000034">
    <property type="protein sequence ID" value="CAH3140616.1"/>
    <property type="molecule type" value="Genomic_DNA"/>
</dbReference>
<dbReference type="SUPFAM" id="SSF57196">
    <property type="entry name" value="EGF/Laminin"/>
    <property type="match status" value="1"/>
</dbReference>
<dbReference type="PANTHER" id="PTHR24050">
    <property type="entry name" value="PA14 DOMAIN-CONTAINING PROTEIN"/>
    <property type="match status" value="1"/>
</dbReference>
<dbReference type="PROSITE" id="PS00010">
    <property type="entry name" value="ASX_HYDROXYL"/>
    <property type="match status" value="4"/>
</dbReference>
<evidence type="ECO:0000313" key="8">
    <source>
        <dbReference type="Proteomes" id="UP001159428"/>
    </source>
</evidence>
<comment type="caution">
    <text evidence="5">Lacks conserved residue(s) required for the propagation of feature annotation.</text>
</comment>
<evidence type="ECO:0000256" key="4">
    <source>
        <dbReference type="ARBA" id="ARBA00023157"/>
    </source>
</evidence>
<dbReference type="InterPro" id="IPR001881">
    <property type="entry name" value="EGF-like_Ca-bd_dom"/>
</dbReference>
<name>A0AAU9X8E7_9CNID</name>
<organism evidence="7 8">
    <name type="scientific">Pocillopora meandrina</name>
    <dbReference type="NCBI Taxonomy" id="46732"/>
    <lineage>
        <taxon>Eukaryota</taxon>
        <taxon>Metazoa</taxon>
        <taxon>Cnidaria</taxon>
        <taxon>Anthozoa</taxon>
        <taxon>Hexacorallia</taxon>
        <taxon>Scleractinia</taxon>
        <taxon>Astrocoeniina</taxon>
        <taxon>Pocilloporidae</taxon>
        <taxon>Pocillopora</taxon>
    </lineage>
</organism>
<dbReference type="PROSITE" id="PS00022">
    <property type="entry name" value="EGF_1"/>
    <property type="match status" value="1"/>
</dbReference>
<dbReference type="Pfam" id="PF07645">
    <property type="entry name" value="EGF_CA"/>
    <property type="match status" value="1"/>
</dbReference>
<evidence type="ECO:0000256" key="3">
    <source>
        <dbReference type="ARBA" id="ARBA00022737"/>
    </source>
</evidence>
<evidence type="ECO:0000256" key="1">
    <source>
        <dbReference type="ARBA" id="ARBA00022536"/>
    </source>
</evidence>
<dbReference type="Gene3D" id="2.10.25.10">
    <property type="entry name" value="Laminin"/>
    <property type="match status" value="4"/>
</dbReference>
<dbReference type="PROSITE" id="PS01186">
    <property type="entry name" value="EGF_2"/>
    <property type="match status" value="4"/>
</dbReference>
<dbReference type="InterPro" id="IPR052235">
    <property type="entry name" value="Nephronectin_domain"/>
</dbReference>
<accession>A0AAU9X8E7</accession>
<dbReference type="InterPro" id="IPR024731">
    <property type="entry name" value="NELL2-like_EGF"/>
</dbReference>
<evidence type="ECO:0000256" key="5">
    <source>
        <dbReference type="PROSITE-ProRule" id="PRU00076"/>
    </source>
</evidence>
<evidence type="ECO:0000259" key="6">
    <source>
        <dbReference type="PROSITE" id="PS50026"/>
    </source>
</evidence>
<dbReference type="InterPro" id="IPR002859">
    <property type="entry name" value="PKD/REJ-like"/>
</dbReference>
<dbReference type="AlphaFoldDB" id="A0AAU9X8E7"/>
<feature type="domain" description="EGF-like" evidence="6">
    <location>
        <begin position="215"/>
        <end position="255"/>
    </location>
</feature>
<reference evidence="7 8" key="1">
    <citation type="submission" date="2022-05" db="EMBL/GenBank/DDBJ databases">
        <authorList>
            <consortium name="Genoscope - CEA"/>
            <person name="William W."/>
        </authorList>
    </citation>
    <scope>NUCLEOTIDE SEQUENCE [LARGE SCALE GENOMIC DNA]</scope>
</reference>
<dbReference type="Pfam" id="PF12947">
    <property type="entry name" value="EGF_3"/>
    <property type="match status" value="3"/>
</dbReference>
<dbReference type="InterPro" id="IPR000152">
    <property type="entry name" value="EGF-type_Asp/Asn_hydroxyl_site"/>
</dbReference>
<dbReference type="Proteomes" id="UP001159428">
    <property type="component" value="Unassembled WGS sequence"/>
</dbReference>
<dbReference type="PROSITE" id="PS01187">
    <property type="entry name" value="EGF_CA"/>
    <property type="match status" value="3"/>
</dbReference>
<sequence>MMATHCIPRQSCNSRMVGWIGGGDHPTIAYQKVTRTVYMHHKSSCQFLSYPGTDIRNCSGFYVYKLKSTTTCFQRYCGVNDENDACSTNPGSTACICPSGYSGTPCRDNDECTTGSHNCHSQATCTNTPGAFTCSCKVGFTGNGVSCSGKLVLTFRLTSLQVSLYASFTTYHIWTRKTTIGKNEKLEKGGGNYWCYSRNIISRNPRISLVIILLDIDECTDGAHDCHQDADCENTEGEFTCSCKQGFTGDGRLCTDVDECTDTSHNCHAKADCSNTYGRFNCTCFEGYSGDGVTCIDIDECTTATHNCHGVAHCYNNNGSFTCECRTDYRGDGISCEPLGDFPVTIRDISKDKYLATTVKRSEKSIHQAIIEDLPDKPVLESVMEWRLISEQELEASESPVGTLVSQGTAQWNINRRSVPSGNYLVTFTVSIRVGDPASSETLKAFDYGFIKVIAAPLRAIIDGGSSVLWGSRDCYSGWIP</sequence>
<dbReference type="InterPro" id="IPR009030">
    <property type="entry name" value="Growth_fac_rcpt_cys_sf"/>
</dbReference>
<dbReference type="PROSITE" id="PS50026">
    <property type="entry name" value="EGF_3"/>
    <property type="match status" value="4"/>
</dbReference>
<dbReference type="SMART" id="SM00179">
    <property type="entry name" value="EGF_CA"/>
    <property type="match status" value="4"/>
</dbReference>
<dbReference type="SUPFAM" id="SSF57184">
    <property type="entry name" value="Growth factor receptor domain"/>
    <property type="match status" value="1"/>
</dbReference>
<dbReference type="InterPro" id="IPR049883">
    <property type="entry name" value="NOTCH1_EGF-like"/>
</dbReference>
<dbReference type="FunFam" id="2.10.25.10:FF:000038">
    <property type="entry name" value="Fibrillin 2"/>
    <property type="match status" value="4"/>
</dbReference>
<evidence type="ECO:0000313" key="7">
    <source>
        <dbReference type="EMBL" id="CAH3140616.1"/>
    </source>
</evidence>
<evidence type="ECO:0000256" key="2">
    <source>
        <dbReference type="ARBA" id="ARBA00022729"/>
    </source>
</evidence>
<comment type="caution">
    <text evidence="7">The sequence shown here is derived from an EMBL/GenBank/DDBJ whole genome shotgun (WGS) entry which is preliminary data.</text>
</comment>
<dbReference type="Pfam" id="PF02010">
    <property type="entry name" value="REJ"/>
    <property type="match status" value="1"/>
</dbReference>
<keyword evidence="8" id="KW-1185">Reference proteome</keyword>
<dbReference type="Pfam" id="PF23283">
    <property type="entry name" value="D8C_UMOD"/>
    <property type="match status" value="1"/>
</dbReference>
<feature type="domain" description="EGF-like" evidence="6">
    <location>
        <begin position="297"/>
        <end position="337"/>
    </location>
</feature>
<keyword evidence="2" id="KW-0732">Signal</keyword>
<protein>
    <recommendedName>
        <fullName evidence="6">EGF-like domain-containing protein</fullName>
    </recommendedName>
</protein>
<feature type="domain" description="EGF-like" evidence="6">
    <location>
        <begin position="256"/>
        <end position="296"/>
    </location>
</feature>
<dbReference type="InterPro" id="IPR000742">
    <property type="entry name" value="EGF"/>
</dbReference>
<dbReference type="InterPro" id="IPR018097">
    <property type="entry name" value="EGF_Ca-bd_CS"/>
</dbReference>
<proteinExistence type="predicted"/>
<keyword evidence="4" id="KW-1015">Disulfide bond</keyword>
<dbReference type="InterPro" id="IPR057774">
    <property type="entry name" value="D8C_UMOD/GP2/OIT3-like"/>
</dbReference>